<protein>
    <submittedName>
        <fullName evidence="2">Uncharacterized protein</fullName>
    </submittedName>
</protein>
<dbReference type="AlphaFoldDB" id="A0A0C9WMR4"/>
<feature type="region of interest" description="Disordered" evidence="1">
    <location>
        <begin position="232"/>
        <end position="286"/>
    </location>
</feature>
<reference evidence="3" key="2">
    <citation type="submission" date="2015-01" db="EMBL/GenBank/DDBJ databases">
        <title>Evolutionary Origins and Diversification of the Mycorrhizal Mutualists.</title>
        <authorList>
            <consortium name="DOE Joint Genome Institute"/>
            <consortium name="Mycorrhizal Genomics Consortium"/>
            <person name="Kohler A."/>
            <person name="Kuo A."/>
            <person name="Nagy L.G."/>
            <person name="Floudas D."/>
            <person name="Copeland A."/>
            <person name="Barry K.W."/>
            <person name="Cichocki N."/>
            <person name="Veneault-Fourrey C."/>
            <person name="LaButti K."/>
            <person name="Lindquist E.A."/>
            <person name="Lipzen A."/>
            <person name="Lundell T."/>
            <person name="Morin E."/>
            <person name="Murat C."/>
            <person name="Riley R."/>
            <person name="Ohm R."/>
            <person name="Sun H."/>
            <person name="Tunlid A."/>
            <person name="Henrissat B."/>
            <person name="Grigoriev I.V."/>
            <person name="Hibbett D.S."/>
            <person name="Martin F."/>
        </authorList>
    </citation>
    <scope>NUCLEOTIDE SEQUENCE [LARGE SCALE GENOMIC DNA]</scope>
    <source>
        <strain evidence="3">LaAM-08-1</strain>
    </source>
</reference>
<feature type="compositionally biased region" description="Basic residues" evidence="1">
    <location>
        <begin position="102"/>
        <end position="130"/>
    </location>
</feature>
<dbReference type="OrthoDB" id="3070390at2759"/>
<feature type="compositionally biased region" description="Basic and acidic residues" evidence="1">
    <location>
        <begin position="66"/>
        <end position="78"/>
    </location>
</feature>
<accession>A0A0C9WMR4</accession>
<dbReference type="HOGENOM" id="CLU_733764_0_0_1"/>
<gene>
    <name evidence="2" type="ORF">K443DRAFT_9220</name>
</gene>
<reference evidence="2 3" key="1">
    <citation type="submission" date="2014-04" db="EMBL/GenBank/DDBJ databases">
        <authorList>
            <consortium name="DOE Joint Genome Institute"/>
            <person name="Kuo A."/>
            <person name="Kohler A."/>
            <person name="Nagy L.G."/>
            <person name="Floudas D."/>
            <person name="Copeland A."/>
            <person name="Barry K.W."/>
            <person name="Cichocki N."/>
            <person name="Veneault-Fourrey C."/>
            <person name="LaButti K."/>
            <person name="Lindquist E.A."/>
            <person name="Lipzen A."/>
            <person name="Lundell T."/>
            <person name="Morin E."/>
            <person name="Murat C."/>
            <person name="Sun H."/>
            <person name="Tunlid A."/>
            <person name="Henrissat B."/>
            <person name="Grigoriev I.V."/>
            <person name="Hibbett D.S."/>
            <person name="Martin F."/>
            <person name="Nordberg H.P."/>
            <person name="Cantor M.N."/>
            <person name="Hua S.X."/>
        </authorList>
    </citation>
    <scope>NUCLEOTIDE SEQUENCE [LARGE SCALE GENOMIC DNA]</scope>
    <source>
        <strain evidence="2 3">LaAM-08-1</strain>
    </source>
</reference>
<sequence length="377" mass="42200">MDVQLFVGSGVFVFGIWALKTIIGVQDVSDDEGCEEEYYEDVPAVGSKGFGKKRFRVRKRPTNSPAKREVNAKVERGCAHSFNQPHRPRSRRYASPSPLPSRKSRKGSQNAHRRLGSLSPRKRTKLKGSRGRSIIGRIDEIQESLRKLSEASGLKIPERVISLATPSPPGSSPLDWHARRHGSDSPLQYFSFPIQRSPSPYYTSASVPPTRSAPPTAIPGLPPVPYWSLDLIKTPRPSRSPSTDLRSHTQRSLSQDRRSRSPSRSSQNSLHERPPTGGRGDSGDATNIFEDRDAEILLPYGSPELKSADTDDFEELTMDALKRRLAEALTDLEIETAHRQEVDQILRDVERECRQPCVVPSLIMAVMDFPSFRELLQ</sequence>
<feature type="region of interest" description="Disordered" evidence="1">
    <location>
        <begin position="58"/>
        <end position="131"/>
    </location>
</feature>
<dbReference type="Proteomes" id="UP000054477">
    <property type="component" value="Unassembled WGS sequence"/>
</dbReference>
<dbReference type="EMBL" id="KN838670">
    <property type="protein sequence ID" value="KIJ98414.1"/>
    <property type="molecule type" value="Genomic_DNA"/>
</dbReference>
<evidence type="ECO:0000313" key="2">
    <source>
        <dbReference type="EMBL" id="KIJ98414.1"/>
    </source>
</evidence>
<evidence type="ECO:0000256" key="1">
    <source>
        <dbReference type="SAM" id="MobiDB-lite"/>
    </source>
</evidence>
<keyword evidence="3" id="KW-1185">Reference proteome</keyword>
<evidence type="ECO:0000313" key="3">
    <source>
        <dbReference type="Proteomes" id="UP000054477"/>
    </source>
</evidence>
<proteinExistence type="predicted"/>
<organism evidence="2 3">
    <name type="scientific">Laccaria amethystina LaAM-08-1</name>
    <dbReference type="NCBI Taxonomy" id="1095629"/>
    <lineage>
        <taxon>Eukaryota</taxon>
        <taxon>Fungi</taxon>
        <taxon>Dikarya</taxon>
        <taxon>Basidiomycota</taxon>
        <taxon>Agaricomycotina</taxon>
        <taxon>Agaricomycetes</taxon>
        <taxon>Agaricomycetidae</taxon>
        <taxon>Agaricales</taxon>
        <taxon>Agaricineae</taxon>
        <taxon>Hydnangiaceae</taxon>
        <taxon>Laccaria</taxon>
    </lineage>
</organism>
<name>A0A0C9WMR4_9AGAR</name>